<dbReference type="InterPro" id="IPR012334">
    <property type="entry name" value="Pectin_lyas_fold"/>
</dbReference>
<dbReference type="AlphaFoldDB" id="A0A2S6N1A7"/>
<dbReference type="SUPFAM" id="SSF51120">
    <property type="entry name" value="beta-Roll"/>
    <property type="match status" value="1"/>
</dbReference>
<dbReference type="RefSeq" id="WP_104509238.1">
    <property type="nucleotide sequence ID" value="NZ_NHSJ01000111.1"/>
</dbReference>
<dbReference type="EMBL" id="NHSJ01000111">
    <property type="protein sequence ID" value="PPQ28380.1"/>
    <property type="molecule type" value="Genomic_DNA"/>
</dbReference>
<dbReference type="Pfam" id="PF19077">
    <property type="entry name" value="Big_13"/>
    <property type="match status" value="1"/>
</dbReference>
<evidence type="ECO:0000313" key="4">
    <source>
        <dbReference type="Proteomes" id="UP000239089"/>
    </source>
</evidence>
<feature type="domain" description="Bacterial Ig" evidence="1">
    <location>
        <begin position="110"/>
        <end position="186"/>
    </location>
</feature>
<name>A0A2S6N1A7_9HYPH</name>
<dbReference type="InterPro" id="IPR044016">
    <property type="entry name" value="Big_13"/>
</dbReference>
<comment type="caution">
    <text evidence="3">The sequence shown here is derived from an EMBL/GenBank/DDBJ whole genome shotgun (WGS) entry which is preliminary data.</text>
</comment>
<evidence type="ECO:0000259" key="2">
    <source>
        <dbReference type="Pfam" id="PF19077"/>
    </source>
</evidence>
<organism evidence="3 4">
    <name type="scientific">Rhodoblastus sphagnicola</name>
    <dbReference type="NCBI Taxonomy" id="333368"/>
    <lineage>
        <taxon>Bacteria</taxon>
        <taxon>Pseudomonadati</taxon>
        <taxon>Pseudomonadota</taxon>
        <taxon>Alphaproteobacteria</taxon>
        <taxon>Hyphomicrobiales</taxon>
        <taxon>Rhodoblastaceae</taxon>
        <taxon>Rhodoblastus</taxon>
    </lineage>
</organism>
<evidence type="ECO:0008006" key="5">
    <source>
        <dbReference type="Google" id="ProtNLM"/>
    </source>
</evidence>
<dbReference type="Pfam" id="PF17936">
    <property type="entry name" value="Big_6"/>
    <property type="match status" value="1"/>
</dbReference>
<dbReference type="OrthoDB" id="8256393at2"/>
<dbReference type="Gene3D" id="2.60.40.10">
    <property type="entry name" value="Immunoglobulins"/>
    <property type="match status" value="2"/>
</dbReference>
<dbReference type="Gene3D" id="2.160.20.10">
    <property type="entry name" value="Single-stranded right-handed beta-helix, Pectin lyase-like"/>
    <property type="match status" value="1"/>
</dbReference>
<feature type="domain" description="Bacterial Ig-like" evidence="2">
    <location>
        <begin position="19"/>
        <end position="105"/>
    </location>
</feature>
<feature type="non-terminal residue" evidence="3">
    <location>
        <position position="1"/>
    </location>
</feature>
<dbReference type="SUPFAM" id="SSF51126">
    <property type="entry name" value="Pectin lyase-like"/>
    <property type="match status" value="1"/>
</dbReference>
<dbReference type="InterPro" id="IPR013783">
    <property type="entry name" value="Ig-like_fold"/>
</dbReference>
<dbReference type="Proteomes" id="UP000239089">
    <property type="component" value="Unassembled WGS sequence"/>
</dbReference>
<accession>A0A2S6N1A7</accession>
<gene>
    <name evidence="3" type="ORF">CCR94_18060</name>
</gene>
<evidence type="ECO:0000259" key="1">
    <source>
        <dbReference type="Pfam" id="PF17936"/>
    </source>
</evidence>
<sequence>TALGLAIVSPPAAPTISSWSPDTGVVGDGITDVNTPKLTGSAAANSTVTVYDGSTKLGVATADSTGAWSFTTAKLGDGTHVLTATDTNTAGVSAASTAATITVDTHAPAAPVETSDSVVNGNHVLISGTAEANSAIAVYDGTTVVGTAATTASGAWSLTTAALSSGAHALTAIATDAAGNASAASAAVDPVIGSTAGGQFPNLLQAYNLYHPTWQVAGVDYHVGVPNGLTLKDASTISMAGVSVDAVHHVVTVTGNNVTLDGYDFSGGGGWQVSVQAAHTTIKDCNFVVGSNNMVPISGTSRASDLSVAYCTINGAGHDPSPSGGLITYSGTNLSVEYSWLHDSGGDMIQQVGGSNCTITVEHNLIQNAGMAVGAHGDYTQILTSGSATVEINYNTTTQAPQANGTMSQGLMTDAYQHGDITHNVMIGSCTYFTSMDLAHLTGTMTAQDNYFDISKAYGFVYPNSGPNDSSSQSVFIHNVNMSTGAVLQDSNWAAELAAQTTSTAAATLTSGASALTALTATATDTTGTTNSVSATADSAIGSTGAVNFTGLDQTTITGAADANALIKLSSNGTAFGTATSDASGHWSINVGSLSNTVHTFTAQEVDSSGHVIGKGSGDAIIGTHGSDALTSTGGSDVFFGNGSIDTFDFRPGFTHSIVTDGGLNEQFVFSATEFTDFAHLLAHAAQVGVDAVFSHGSDTLTLKNTKITDLHSADFHFA</sequence>
<protein>
    <recommendedName>
        <fullName evidence="5">Bacterial Ig-like domain-containing protein</fullName>
    </recommendedName>
</protein>
<proteinExistence type="predicted"/>
<reference evidence="3 4" key="1">
    <citation type="journal article" date="2018" name="Arch. Microbiol.">
        <title>New insights into the metabolic potential of the phototrophic purple bacterium Rhodopila globiformis DSM 161(T) from its draft genome sequence and evidence for a vanadium-dependent nitrogenase.</title>
        <authorList>
            <person name="Imhoff J.F."/>
            <person name="Rahn T."/>
            <person name="Kunzel S."/>
            <person name="Neulinger S.C."/>
        </authorList>
    </citation>
    <scope>NUCLEOTIDE SEQUENCE [LARGE SCALE GENOMIC DNA]</scope>
    <source>
        <strain evidence="3 4">DSM 16996</strain>
    </source>
</reference>
<keyword evidence="4" id="KW-1185">Reference proteome</keyword>
<evidence type="ECO:0000313" key="3">
    <source>
        <dbReference type="EMBL" id="PPQ28380.1"/>
    </source>
</evidence>
<dbReference type="NCBIfam" id="NF033510">
    <property type="entry name" value="Ca_tandemer"/>
    <property type="match status" value="2"/>
</dbReference>
<dbReference type="InterPro" id="IPR041498">
    <property type="entry name" value="Big_6"/>
</dbReference>
<dbReference type="InterPro" id="IPR011049">
    <property type="entry name" value="Serralysin-like_metalloprot_C"/>
</dbReference>
<dbReference type="InterPro" id="IPR011050">
    <property type="entry name" value="Pectin_lyase_fold/virulence"/>
</dbReference>